<evidence type="ECO:0000313" key="1">
    <source>
        <dbReference type="EMBL" id="GIY21367.1"/>
    </source>
</evidence>
<protein>
    <submittedName>
        <fullName evidence="1">Uncharacterized protein</fullName>
    </submittedName>
</protein>
<keyword evidence="2" id="KW-1185">Reference proteome</keyword>
<organism evidence="1 2">
    <name type="scientific">Caerostris extrusa</name>
    <name type="common">Bark spider</name>
    <name type="synonym">Caerostris bankana</name>
    <dbReference type="NCBI Taxonomy" id="172846"/>
    <lineage>
        <taxon>Eukaryota</taxon>
        <taxon>Metazoa</taxon>
        <taxon>Ecdysozoa</taxon>
        <taxon>Arthropoda</taxon>
        <taxon>Chelicerata</taxon>
        <taxon>Arachnida</taxon>
        <taxon>Araneae</taxon>
        <taxon>Araneomorphae</taxon>
        <taxon>Entelegynae</taxon>
        <taxon>Araneoidea</taxon>
        <taxon>Araneidae</taxon>
        <taxon>Caerostris</taxon>
    </lineage>
</organism>
<name>A0AAV4RJ80_CAEEX</name>
<reference evidence="1 2" key="1">
    <citation type="submission" date="2021-06" db="EMBL/GenBank/DDBJ databases">
        <title>Caerostris extrusa draft genome.</title>
        <authorList>
            <person name="Kono N."/>
            <person name="Arakawa K."/>
        </authorList>
    </citation>
    <scope>NUCLEOTIDE SEQUENCE [LARGE SCALE GENOMIC DNA]</scope>
</reference>
<gene>
    <name evidence="1" type="ORF">CEXT_96751</name>
</gene>
<dbReference type="EMBL" id="BPLR01008009">
    <property type="protein sequence ID" value="GIY21367.1"/>
    <property type="molecule type" value="Genomic_DNA"/>
</dbReference>
<accession>A0AAV4RJ80</accession>
<dbReference type="Proteomes" id="UP001054945">
    <property type="component" value="Unassembled WGS sequence"/>
</dbReference>
<sequence>MTLSVRRQPLILISELFLNENKRLSPKLMRMPRGCHESVEQICIVNDHSKRKKLKSSGFEIRHGFLLFYQASECFRT</sequence>
<comment type="caution">
    <text evidence="1">The sequence shown here is derived from an EMBL/GenBank/DDBJ whole genome shotgun (WGS) entry which is preliminary data.</text>
</comment>
<proteinExistence type="predicted"/>
<evidence type="ECO:0000313" key="2">
    <source>
        <dbReference type="Proteomes" id="UP001054945"/>
    </source>
</evidence>
<dbReference type="AlphaFoldDB" id="A0AAV4RJ80"/>